<dbReference type="AlphaFoldDB" id="A0A427AHV1"/>
<dbReference type="EMBL" id="AMZH03002372">
    <property type="protein sequence ID" value="RRT75804.1"/>
    <property type="molecule type" value="Genomic_DNA"/>
</dbReference>
<dbReference type="Proteomes" id="UP000287651">
    <property type="component" value="Unassembled WGS sequence"/>
</dbReference>
<gene>
    <name evidence="2" type="ORF">B296_00013974</name>
</gene>
<protein>
    <recommendedName>
        <fullName evidence="4">CNNM transmembrane domain-containing protein</fullName>
    </recommendedName>
</protein>
<name>A0A427AHV1_ENSVE</name>
<evidence type="ECO:0000256" key="1">
    <source>
        <dbReference type="SAM" id="SignalP"/>
    </source>
</evidence>
<accession>A0A427AHV1</accession>
<evidence type="ECO:0000313" key="3">
    <source>
        <dbReference type="Proteomes" id="UP000287651"/>
    </source>
</evidence>
<comment type="caution">
    <text evidence="2">The sequence shown here is derived from an EMBL/GenBank/DDBJ whole genome shotgun (WGS) entry which is preliminary data.</text>
</comment>
<feature type="signal peptide" evidence="1">
    <location>
        <begin position="1"/>
        <end position="29"/>
    </location>
</feature>
<keyword evidence="1" id="KW-0732">Signal</keyword>
<organism evidence="2 3">
    <name type="scientific">Ensete ventricosum</name>
    <name type="common">Abyssinian banana</name>
    <name type="synonym">Musa ensete</name>
    <dbReference type="NCBI Taxonomy" id="4639"/>
    <lineage>
        <taxon>Eukaryota</taxon>
        <taxon>Viridiplantae</taxon>
        <taxon>Streptophyta</taxon>
        <taxon>Embryophyta</taxon>
        <taxon>Tracheophyta</taxon>
        <taxon>Spermatophyta</taxon>
        <taxon>Magnoliopsida</taxon>
        <taxon>Liliopsida</taxon>
        <taxon>Zingiberales</taxon>
        <taxon>Musaceae</taxon>
        <taxon>Ensete</taxon>
    </lineage>
</organism>
<reference evidence="2 3" key="1">
    <citation type="journal article" date="2014" name="Agronomy (Basel)">
        <title>A Draft Genome Sequence for Ensete ventricosum, the Drought-Tolerant Tree Against Hunger.</title>
        <authorList>
            <person name="Harrison J."/>
            <person name="Moore K.A."/>
            <person name="Paszkiewicz K."/>
            <person name="Jones T."/>
            <person name="Grant M."/>
            <person name="Ambacheew D."/>
            <person name="Muzemil S."/>
            <person name="Studholme D.J."/>
        </authorList>
    </citation>
    <scope>NUCLEOTIDE SEQUENCE [LARGE SCALE GENOMIC DNA]</scope>
</reference>
<sequence length="68" mass="7458">MGLRMYYQSAICLCSLAAVLGCCLGEVAAQITVGMEDLTKFGTGEAENSLLRPSHKLLCYKFSFCRLM</sequence>
<dbReference type="PROSITE" id="PS51257">
    <property type="entry name" value="PROKAR_LIPOPROTEIN"/>
    <property type="match status" value="1"/>
</dbReference>
<evidence type="ECO:0000313" key="2">
    <source>
        <dbReference type="EMBL" id="RRT75804.1"/>
    </source>
</evidence>
<proteinExistence type="predicted"/>
<evidence type="ECO:0008006" key="4">
    <source>
        <dbReference type="Google" id="ProtNLM"/>
    </source>
</evidence>
<feature type="chain" id="PRO_5019329714" description="CNNM transmembrane domain-containing protein" evidence="1">
    <location>
        <begin position="30"/>
        <end position="68"/>
    </location>
</feature>